<reference evidence="2 3" key="1">
    <citation type="journal article" date="2011" name="Stand. Genomic Sci.">
        <title>Complete genome sequence of Parvibaculum lavamentivorans type strain (DS-1(T)).</title>
        <authorList>
            <person name="Schleheck D."/>
            <person name="Weiss M."/>
            <person name="Pitluck S."/>
            <person name="Bruce D."/>
            <person name="Land M.L."/>
            <person name="Han S."/>
            <person name="Saunders E."/>
            <person name="Tapia R."/>
            <person name="Detter C."/>
            <person name="Brettin T."/>
            <person name="Han J."/>
            <person name="Woyke T."/>
            <person name="Goodwin L."/>
            <person name="Pennacchio L."/>
            <person name="Nolan M."/>
            <person name="Cook A.M."/>
            <person name="Kjelleberg S."/>
            <person name="Thomas T."/>
        </authorList>
    </citation>
    <scope>NUCLEOTIDE SEQUENCE [LARGE SCALE GENOMIC DNA]</scope>
    <source>
        <strain evidence="3">DS-1 / DSM 13023 / NCIMB 13966</strain>
    </source>
</reference>
<evidence type="ECO:0000313" key="2">
    <source>
        <dbReference type="EMBL" id="ABS62111.1"/>
    </source>
</evidence>
<dbReference type="KEGG" id="pla:Plav_0488"/>
<name>A7HQC8_PARL1</name>
<accession>A7HQC8</accession>
<organism evidence="2 3">
    <name type="scientific">Parvibaculum lavamentivorans (strain DS-1 / DSM 13023 / NCIMB 13966)</name>
    <dbReference type="NCBI Taxonomy" id="402881"/>
    <lineage>
        <taxon>Bacteria</taxon>
        <taxon>Pseudomonadati</taxon>
        <taxon>Pseudomonadota</taxon>
        <taxon>Alphaproteobacteria</taxon>
        <taxon>Hyphomicrobiales</taxon>
        <taxon>Parvibaculaceae</taxon>
        <taxon>Parvibaculum</taxon>
    </lineage>
</organism>
<proteinExistence type="predicted"/>
<evidence type="ECO:0000256" key="1">
    <source>
        <dbReference type="SAM" id="Phobius"/>
    </source>
</evidence>
<keyword evidence="1" id="KW-0472">Membrane</keyword>
<dbReference type="EMBL" id="CP000774">
    <property type="protein sequence ID" value="ABS62111.1"/>
    <property type="molecule type" value="Genomic_DNA"/>
</dbReference>
<dbReference type="Proteomes" id="UP000006377">
    <property type="component" value="Chromosome"/>
</dbReference>
<feature type="transmembrane region" description="Helical" evidence="1">
    <location>
        <begin position="78"/>
        <end position="99"/>
    </location>
</feature>
<keyword evidence="1" id="KW-1133">Transmembrane helix</keyword>
<keyword evidence="1" id="KW-0812">Transmembrane</keyword>
<dbReference type="AlphaFoldDB" id="A7HQC8"/>
<evidence type="ECO:0000313" key="3">
    <source>
        <dbReference type="Proteomes" id="UP000006377"/>
    </source>
</evidence>
<dbReference type="HOGENOM" id="CLU_2303203_0_0_5"/>
<gene>
    <name evidence="2" type="ordered locus">Plav_0488</name>
</gene>
<sequence>MMTTIQSSGFNRLERDFIPQAPGRAPAGAFGRRVFGRAAAAPAESLEVDRILARCRDRRAETLAPLPRRSSYRGNSEALAYVATGVSLLALSAISVLPIF</sequence>
<protein>
    <submittedName>
        <fullName evidence="2">Uncharacterized protein</fullName>
    </submittedName>
</protein>
<keyword evidence="3" id="KW-1185">Reference proteome</keyword>